<dbReference type="RefSeq" id="WP_183853084.1">
    <property type="nucleotide sequence ID" value="NZ_JACHOO010000002.1"/>
</dbReference>
<evidence type="ECO:0000256" key="4">
    <source>
        <dbReference type="ARBA" id="ARBA00022452"/>
    </source>
</evidence>
<evidence type="ECO:0000256" key="3">
    <source>
        <dbReference type="ARBA" id="ARBA00022448"/>
    </source>
</evidence>
<keyword evidence="6" id="KW-0812">Transmembrane</keyword>
<evidence type="ECO:0000256" key="11">
    <source>
        <dbReference type="ARBA" id="ARBA00023136"/>
    </source>
</evidence>
<evidence type="ECO:0000256" key="14">
    <source>
        <dbReference type="ARBA" id="ARBA00023288"/>
    </source>
</evidence>
<protein>
    <submittedName>
        <fullName evidence="17">Polysaccharide export outer membrane protein</fullName>
    </submittedName>
</protein>
<dbReference type="GO" id="GO:0015159">
    <property type="term" value="F:polysaccharide transmembrane transporter activity"/>
    <property type="evidence" value="ECO:0007669"/>
    <property type="project" value="InterPro"/>
</dbReference>
<dbReference type="Gene3D" id="3.30.1950.10">
    <property type="entry name" value="wza like domain"/>
    <property type="match status" value="1"/>
</dbReference>
<dbReference type="InterPro" id="IPR003715">
    <property type="entry name" value="Poly_export_N"/>
</dbReference>
<dbReference type="GO" id="GO:0006811">
    <property type="term" value="P:monoatomic ion transport"/>
    <property type="evidence" value="ECO:0007669"/>
    <property type="project" value="UniProtKB-KW"/>
</dbReference>
<comment type="similarity">
    <text evidence="2">Belongs to the BexD/CtrA/VexA family.</text>
</comment>
<evidence type="ECO:0000256" key="7">
    <source>
        <dbReference type="ARBA" id="ARBA00022729"/>
    </source>
</evidence>
<accession>A0A7W9FJV7</accession>
<feature type="domain" description="Polysaccharide export protein N-terminal" evidence="15">
    <location>
        <begin position="68"/>
        <end position="144"/>
    </location>
</feature>
<keyword evidence="12" id="KW-0564">Palmitate</keyword>
<dbReference type="Proteomes" id="UP000523821">
    <property type="component" value="Unassembled WGS sequence"/>
</dbReference>
<evidence type="ECO:0000256" key="5">
    <source>
        <dbReference type="ARBA" id="ARBA00022597"/>
    </source>
</evidence>
<keyword evidence="18" id="KW-1185">Reference proteome</keyword>
<organism evidence="17 18">
    <name type="scientific">Prosthecomicrobium pneumaticum</name>
    <dbReference type="NCBI Taxonomy" id="81895"/>
    <lineage>
        <taxon>Bacteria</taxon>
        <taxon>Pseudomonadati</taxon>
        <taxon>Pseudomonadota</taxon>
        <taxon>Alphaproteobacteria</taxon>
        <taxon>Hyphomicrobiales</taxon>
        <taxon>Kaistiaceae</taxon>
        <taxon>Prosthecomicrobium</taxon>
    </lineage>
</organism>
<evidence type="ECO:0000256" key="13">
    <source>
        <dbReference type="ARBA" id="ARBA00023237"/>
    </source>
</evidence>
<reference evidence="17 18" key="1">
    <citation type="submission" date="2020-08" db="EMBL/GenBank/DDBJ databases">
        <title>Genomic Encyclopedia of Type Strains, Phase IV (KMG-IV): sequencing the most valuable type-strain genomes for metagenomic binning, comparative biology and taxonomic classification.</title>
        <authorList>
            <person name="Goeker M."/>
        </authorList>
    </citation>
    <scope>NUCLEOTIDE SEQUENCE [LARGE SCALE GENOMIC DNA]</scope>
    <source>
        <strain evidence="17 18">DSM 16268</strain>
    </source>
</reference>
<comment type="caution">
    <text evidence="17">The sequence shown here is derived from an EMBL/GenBank/DDBJ whole genome shotgun (WGS) entry which is preliminary data.</text>
</comment>
<proteinExistence type="inferred from homology"/>
<dbReference type="InterPro" id="IPR054765">
    <property type="entry name" value="SLBB_dom"/>
</dbReference>
<keyword evidence="11" id="KW-0472">Membrane</keyword>
<dbReference type="GO" id="GO:0015288">
    <property type="term" value="F:porin activity"/>
    <property type="evidence" value="ECO:0007669"/>
    <property type="project" value="UniProtKB-KW"/>
</dbReference>
<dbReference type="AlphaFoldDB" id="A0A7W9FJV7"/>
<keyword evidence="7" id="KW-0732">Signal</keyword>
<keyword evidence="13" id="KW-0998">Cell outer membrane</keyword>
<evidence type="ECO:0000256" key="9">
    <source>
        <dbReference type="ARBA" id="ARBA00023065"/>
    </source>
</evidence>
<dbReference type="PROSITE" id="PS51257">
    <property type="entry name" value="PROKAR_LIPOPROTEIN"/>
    <property type="match status" value="1"/>
</dbReference>
<sequence length="255" mass="25982">MRFCVLLLLAVVGLAGCVPVDRDADSPSAAMTTSGAAPAQAPTAARPAGAAAAAGVPMAAASGLLAAAPQTDYVIQPYDVIDINVFQVADLSRSVDVSSSGTIVLPLIGQLQAAGKTARQLEQEITTKLQADYLQSPQVTVSVKEALTQTVIVDGAVKSPGVYPVKGKMTLLQALVTAGGIDLATADPSGIVVLRRANGQAQVAKFDYDAISSGRAQDPVLLAGDLVKVDRSGLRAAFSGLRAALPVFGFFAPLI</sequence>
<comment type="subcellular location">
    <subcellularLocation>
        <location evidence="1">Cell outer membrane</location>
        <topology evidence="1">Multi-pass membrane protein</topology>
    </subcellularLocation>
</comment>
<dbReference type="PANTHER" id="PTHR33619">
    <property type="entry name" value="POLYSACCHARIDE EXPORT PROTEIN GFCE-RELATED"/>
    <property type="match status" value="1"/>
</dbReference>
<evidence type="ECO:0000256" key="6">
    <source>
        <dbReference type="ARBA" id="ARBA00022692"/>
    </source>
</evidence>
<keyword evidence="8" id="KW-0625">Polysaccharide transport</keyword>
<keyword evidence="3" id="KW-0813">Transport</keyword>
<evidence type="ECO:0000313" key="17">
    <source>
        <dbReference type="EMBL" id="MBB5751900.1"/>
    </source>
</evidence>
<evidence type="ECO:0000256" key="2">
    <source>
        <dbReference type="ARBA" id="ARBA00009450"/>
    </source>
</evidence>
<dbReference type="Pfam" id="PF22461">
    <property type="entry name" value="SLBB_2"/>
    <property type="match status" value="1"/>
</dbReference>
<dbReference type="EMBL" id="JACHOO010000002">
    <property type="protein sequence ID" value="MBB5751900.1"/>
    <property type="molecule type" value="Genomic_DNA"/>
</dbReference>
<feature type="domain" description="SLBB" evidence="16">
    <location>
        <begin position="149"/>
        <end position="229"/>
    </location>
</feature>
<evidence type="ECO:0000256" key="8">
    <source>
        <dbReference type="ARBA" id="ARBA00023047"/>
    </source>
</evidence>
<dbReference type="PANTHER" id="PTHR33619:SF3">
    <property type="entry name" value="POLYSACCHARIDE EXPORT PROTEIN GFCE-RELATED"/>
    <property type="match status" value="1"/>
</dbReference>
<gene>
    <name evidence="17" type="ORF">GGQ63_000952</name>
</gene>
<evidence type="ECO:0000259" key="15">
    <source>
        <dbReference type="Pfam" id="PF02563"/>
    </source>
</evidence>
<evidence type="ECO:0000256" key="1">
    <source>
        <dbReference type="ARBA" id="ARBA00004571"/>
    </source>
</evidence>
<dbReference type="Pfam" id="PF02563">
    <property type="entry name" value="Poly_export"/>
    <property type="match status" value="1"/>
</dbReference>
<keyword evidence="10" id="KW-0626">Porin</keyword>
<evidence type="ECO:0000259" key="16">
    <source>
        <dbReference type="Pfam" id="PF22461"/>
    </source>
</evidence>
<keyword evidence="4" id="KW-1134">Transmembrane beta strand</keyword>
<evidence type="ECO:0000256" key="10">
    <source>
        <dbReference type="ARBA" id="ARBA00023114"/>
    </source>
</evidence>
<dbReference type="Gene3D" id="3.10.560.10">
    <property type="entry name" value="Outer membrane lipoprotein wza domain like"/>
    <property type="match status" value="1"/>
</dbReference>
<keyword evidence="9" id="KW-0406">Ion transport</keyword>
<dbReference type="InterPro" id="IPR049712">
    <property type="entry name" value="Poly_export"/>
</dbReference>
<dbReference type="GO" id="GO:0009279">
    <property type="term" value="C:cell outer membrane"/>
    <property type="evidence" value="ECO:0007669"/>
    <property type="project" value="UniProtKB-SubCell"/>
</dbReference>
<evidence type="ECO:0000313" key="18">
    <source>
        <dbReference type="Proteomes" id="UP000523821"/>
    </source>
</evidence>
<keyword evidence="5" id="KW-0762">Sugar transport</keyword>
<dbReference type="GO" id="GO:0046930">
    <property type="term" value="C:pore complex"/>
    <property type="evidence" value="ECO:0007669"/>
    <property type="project" value="UniProtKB-KW"/>
</dbReference>
<name>A0A7W9FJV7_9HYPH</name>
<keyword evidence="14" id="KW-0449">Lipoprotein</keyword>
<evidence type="ECO:0000256" key="12">
    <source>
        <dbReference type="ARBA" id="ARBA00023139"/>
    </source>
</evidence>